<dbReference type="GO" id="GO:0032259">
    <property type="term" value="P:methylation"/>
    <property type="evidence" value="ECO:0007669"/>
    <property type="project" value="UniProtKB-KW"/>
</dbReference>
<dbReference type="InterPro" id="IPR018117">
    <property type="entry name" value="C5_DNA_meth_AS"/>
</dbReference>
<sequence>MLTFIDLFAGLGGFHVGLEQLGMKCVFASELNKDLQELYHTNYGLDRSLIHGDIRNVRVEDIPPHSLLCGGFPCQPFSKAGAQEGMKDKERGNLFDNIMHIVRHHKTPYVLLENVANLLKHDNHNTWRVIKSTLEAEGYQVDYKILSPNQFGVPQLRQRMFIVAARKDMGGLSHFQWPEAECHANMTVRSILEEEPTEARSFTKRELKALAVWQEFLDCIPENTPLPSFPIWATEYKATYPYEATVPSRLKKQQLEEFKGAFGVKLADLSSVEQLEHIPTYARGEELFPVWKQQFIRNNRAFFKTHKQALKKVMKKIRKLPFSWQKFEWNCKGADRKLDKLIIQFRPSGIRVKRDNFFPALVSSTRTQVPAIGWLGRYITPTEGARLQSLGNIKLPTNDTAAFRALGNAVNAEVVKQIAARLVPLPQPIPKYQPSQQRLALTVAPSLVAV</sequence>
<protein>
    <recommendedName>
        <fullName evidence="8">Cytosine-specific methyltransferase</fullName>
        <ecNumber evidence="8">2.1.1.37</ecNumber>
    </recommendedName>
</protein>
<organism evidence="9 10">
    <name type="scientific">Hymenobacter gummosus</name>
    <dbReference type="NCBI Taxonomy" id="1776032"/>
    <lineage>
        <taxon>Bacteria</taxon>
        <taxon>Pseudomonadati</taxon>
        <taxon>Bacteroidota</taxon>
        <taxon>Cytophagia</taxon>
        <taxon>Cytophagales</taxon>
        <taxon>Hymenobacteraceae</taxon>
        <taxon>Hymenobacter</taxon>
    </lineage>
</organism>
<evidence type="ECO:0000313" key="10">
    <source>
        <dbReference type="Proteomes" id="UP000282184"/>
    </source>
</evidence>
<evidence type="ECO:0000256" key="1">
    <source>
        <dbReference type="ARBA" id="ARBA00022603"/>
    </source>
</evidence>
<keyword evidence="1 6" id="KW-0489">Methyltransferase</keyword>
<dbReference type="PRINTS" id="PR00105">
    <property type="entry name" value="C5METTRFRASE"/>
</dbReference>
<dbReference type="PANTHER" id="PTHR46098:SF1">
    <property type="entry name" value="TRNA (CYTOSINE(38)-C(5))-METHYLTRANSFERASE"/>
    <property type="match status" value="1"/>
</dbReference>
<evidence type="ECO:0000256" key="5">
    <source>
        <dbReference type="ARBA" id="ARBA00047422"/>
    </source>
</evidence>
<dbReference type="InterPro" id="IPR029063">
    <property type="entry name" value="SAM-dependent_MTases_sf"/>
</dbReference>
<dbReference type="Gene3D" id="3.40.50.150">
    <property type="entry name" value="Vaccinia Virus protein VP39"/>
    <property type="match status" value="1"/>
</dbReference>
<comment type="catalytic activity">
    <reaction evidence="5 8">
        <text>a 2'-deoxycytidine in DNA + S-adenosyl-L-methionine = a 5-methyl-2'-deoxycytidine in DNA + S-adenosyl-L-homocysteine + H(+)</text>
        <dbReference type="Rhea" id="RHEA:13681"/>
        <dbReference type="Rhea" id="RHEA-COMP:11369"/>
        <dbReference type="Rhea" id="RHEA-COMP:11370"/>
        <dbReference type="ChEBI" id="CHEBI:15378"/>
        <dbReference type="ChEBI" id="CHEBI:57856"/>
        <dbReference type="ChEBI" id="CHEBI:59789"/>
        <dbReference type="ChEBI" id="CHEBI:85452"/>
        <dbReference type="ChEBI" id="CHEBI:85454"/>
        <dbReference type="EC" id="2.1.1.37"/>
    </reaction>
</comment>
<evidence type="ECO:0000256" key="3">
    <source>
        <dbReference type="ARBA" id="ARBA00022691"/>
    </source>
</evidence>
<dbReference type="RefSeq" id="WP_126695698.1">
    <property type="nucleotide sequence ID" value="NZ_RXOF01000018.1"/>
</dbReference>
<keyword evidence="3 6" id="KW-0949">S-adenosyl-L-methionine</keyword>
<feature type="active site" evidence="6">
    <location>
        <position position="74"/>
    </location>
</feature>
<dbReference type="InterPro" id="IPR050750">
    <property type="entry name" value="C5-MTase"/>
</dbReference>
<keyword evidence="2 6" id="KW-0808">Transferase</keyword>
<dbReference type="NCBIfam" id="TIGR00675">
    <property type="entry name" value="dcm"/>
    <property type="match status" value="1"/>
</dbReference>
<dbReference type="Proteomes" id="UP000282184">
    <property type="component" value="Unassembled WGS sequence"/>
</dbReference>
<evidence type="ECO:0000256" key="2">
    <source>
        <dbReference type="ARBA" id="ARBA00022679"/>
    </source>
</evidence>
<reference evidence="9 10" key="1">
    <citation type="submission" date="2018-12" db="EMBL/GenBank/DDBJ databases">
        <title>Hymenobacter gummosus sp. nov., isolated from a spring.</title>
        <authorList>
            <person name="Nie L."/>
        </authorList>
    </citation>
    <scope>NUCLEOTIDE SEQUENCE [LARGE SCALE GENOMIC DNA]</scope>
    <source>
        <strain evidence="9 10">KCTC 52166</strain>
    </source>
</reference>
<keyword evidence="4" id="KW-0680">Restriction system</keyword>
<dbReference type="PROSITE" id="PS00094">
    <property type="entry name" value="C5_MTASE_1"/>
    <property type="match status" value="1"/>
</dbReference>
<dbReference type="EC" id="2.1.1.37" evidence="8"/>
<dbReference type="OrthoDB" id="32195at2"/>
<dbReference type="Gene3D" id="3.90.120.10">
    <property type="entry name" value="DNA Methylase, subunit A, domain 2"/>
    <property type="match status" value="1"/>
</dbReference>
<dbReference type="PANTHER" id="PTHR46098">
    <property type="entry name" value="TRNA (CYTOSINE(38)-C(5))-METHYLTRANSFERASE"/>
    <property type="match status" value="1"/>
</dbReference>
<name>A0A3S0H1J2_9BACT</name>
<dbReference type="PROSITE" id="PS51679">
    <property type="entry name" value="SAM_MT_C5"/>
    <property type="match status" value="1"/>
</dbReference>
<dbReference type="GO" id="GO:0003886">
    <property type="term" value="F:DNA (cytosine-5-)-methyltransferase activity"/>
    <property type="evidence" value="ECO:0007669"/>
    <property type="project" value="UniProtKB-EC"/>
</dbReference>
<evidence type="ECO:0000313" key="9">
    <source>
        <dbReference type="EMBL" id="RTQ45842.1"/>
    </source>
</evidence>
<evidence type="ECO:0000256" key="7">
    <source>
        <dbReference type="RuleBase" id="RU000416"/>
    </source>
</evidence>
<evidence type="ECO:0000256" key="8">
    <source>
        <dbReference type="RuleBase" id="RU000417"/>
    </source>
</evidence>
<keyword evidence="10" id="KW-1185">Reference proteome</keyword>
<dbReference type="InterPro" id="IPR001525">
    <property type="entry name" value="C5_MeTfrase"/>
</dbReference>
<comment type="similarity">
    <text evidence="6 7">Belongs to the class I-like SAM-binding methyltransferase superfamily. C5-methyltransferase family.</text>
</comment>
<dbReference type="SUPFAM" id="SSF53335">
    <property type="entry name" value="S-adenosyl-L-methionine-dependent methyltransferases"/>
    <property type="match status" value="1"/>
</dbReference>
<evidence type="ECO:0000256" key="4">
    <source>
        <dbReference type="ARBA" id="ARBA00022747"/>
    </source>
</evidence>
<dbReference type="GO" id="GO:0009307">
    <property type="term" value="P:DNA restriction-modification system"/>
    <property type="evidence" value="ECO:0007669"/>
    <property type="project" value="UniProtKB-KW"/>
</dbReference>
<dbReference type="Pfam" id="PF00145">
    <property type="entry name" value="DNA_methylase"/>
    <property type="match status" value="1"/>
</dbReference>
<dbReference type="EMBL" id="RXOF01000018">
    <property type="protein sequence ID" value="RTQ45842.1"/>
    <property type="molecule type" value="Genomic_DNA"/>
</dbReference>
<evidence type="ECO:0000256" key="6">
    <source>
        <dbReference type="PROSITE-ProRule" id="PRU01016"/>
    </source>
</evidence>
<gene>
    <name evidence="9" type="primary">dcm</name>
    <name evidence="9" type="ORF">EJV47_23725</name>
</gene>
<accession>A0A3S0H1J2</accession>
<comment type="caution">
    <text evidence="9">The sequence shown here is derived from an EMBL/GenBank/DDBJ whole genome shotgun (WGS) entry which is preliminary data.</text>
</comment>
<proteinExistence type="inferred from homology"/>
<dbReference type="AlphaFoldDB" id="A0A3S0H1J2"/>